<dbReference type="EMBL" id="VUJU01001567">
    <property type="protein sequence ID" value="KAF0764720.1"/>
    <property type="molecule type" value="Genomic_DNA"/>
</dbReference>
<protein>
    <submittedName>
        <fullName evidence="2">Extensin-2 isoform X1</fullName>
    </submittedName>
</protein>
<name>A0A6G0Z2U3_APHCR</name>
<proteinExistence type="predicted"/>
<evidence type="ECO:0000313" key="3">
    <source>
        <dbReference type="Proteomes" id="UP000478052"/>
    </source>
</evidence>
<sequence>MTPPLVIICAHQCQLPSSSRSVPLIKHTDMLGLREPLYKSHRTICIHGQCSTRGLKIHTTQQQALHTMMIQVLSILLVIISGILCSGTQQGVSSTQTGQTLQIQPNVRKYNKHTATEKPCTTAGSPTGTRKDKPDNYSDSQDYVPIGGAAGPGYPYPYPYPYQPLGPYQPVGPYLQPTGPVLVPSGNPYRPLQYPYEPQYAVDGAAPPPPPPYNYAPYYPAGPPYVAAPPPYYPAAPQPLYEQPTVVDAYRSPPYQPQPAEQAQFFRQPAGGLPPYYSSPHFRAHAYNRPAPAFLQQRDAAAAPGPFLQQRDAAFLQQRDAAATPATATAATGTNNAEPQYEQQQSGPLDGNQFHY</sequence>
<reference evidence="2 3" key="1">
    <citation type="submission" date="2019-08" db="EMBL/GenBank/DDBJ databases">
        <title>Whole genome of Aphis craccivora.</title>
        <authorList>
            <person name="Voronova N.V."/>
            <person name="Shulinski R.S."/>
            <person name="Bandarenka Y.V."/>
            <person name="Zhorov D.G."/>
            <person name="Warner D."/>
        </authorList>
    </citation>
    <scope>NUCLEOTIDE SEQUENCE [LARGE SCALE GENOMIC DNA]</scope>
    <source>
        <strain evidence="2">180601</strain>
        <tissue evidence="2">Whole Body</tissue>
    </source>
</reference>
<keyword evidence="3" id="KW-1185">Reference proteome</keyword>
<gene>
    <name evidence="2" type="ORF">FWK35_00007289</name>
</gene>
<organism evidence="2 3">
    <name type="scientific">Aphis craccivora</name>
    <name type="common">Cowpea aphid</name>
    <dbReference type="NCBI Taxonomy" id="307492"/>
    <lineage>
        <taxon>Eukaryota</taxon>
        <taxon>Metazoa</taxon>
        <taxon>Ecdysozoa</taxon>
        <taxon>Arthropoda</taxon>
        <taxon>Hexapoda</taxon>
        <taxon>Insecta</taxon>
        <taxon>Pterygota</taxon>
        <taxon>Neoptera</taxon>
        <taxon>Paraneoptera</taxon>
        <taxon>Hemiptera</taxon>
        <taxon>Sternorrhyncha</taxon>
        <taxon>Aphidomorpha</taxon>
        <taxon>Aphidoidea</taxon>
        <taxon>Aphididae</taxon>
        <taxon>Aphidini</taxon>
        <taxon>Aphis</taxon>
        <taxon>Aphis</taxon>
    </lineage>
</organism>
<dbReference type="AlphaFoldDB" id="A0A6G0Z2U3"/>
<dbReference type="OrthoDB" id="6623995at2759"/>
<feature type="compositionally biased region" description="Low complexity" evidence="1">
    <location>
        <begin position="321"/>
        <end position="337"/>
    </location>
</feature>
<feature type="region of interest" description="Disordered" evidence="1">
    <location>
        <begin position="317"/>
        <end position="356"/>
    </location>
</feature>
<evidence type="ECO:0000313" key="2">
    <source>
        <dbReference type="EMBL" id="KAF0764720.1"/>
    </source>
</evidence>
<accession>A0A6G0Z2U3</accession>
<comment type="caution">
    <text evidence="2">The sequence shown here is derived from an EMBL/GenBank/DDBJ whole genome shotgun (WGS) entry which is preliminary data.</text>
</comment>
<feature type="region of interest" description="Disordered" evidence="1">
    <location>
        <begin position="113"/>
        <end position="138"/>
    </location>
</feature>
<dbReference type="Proteomes" id="UP000478052">
    <property type="component" value="Unassembled WGS sequence"/>
</dbReference>
<evidence type="ECO:0000256" key="1">
    <source>
        <dbReference type="SAM" id="MobiDB-lite"/>
    </source>
</evidence>